<dbReference type="EMBL" id="BAAABU010000001">
    <property type="protein sequence ID" value="GAA0207638.1"/>
    <property type="molecule type" value="Genomic_DNA"/>
</dbReference>
<organism evidence="1 2">
    <name type="scientific">Saccharothrix mutabilis subsp. mutabilis</name>
    <dbReference type="NCBI Taxonomy" id="66855"/>
    <lineage>
        <taxon>Bacteria</taxon>
        <taxon>Bacillati</taxon>
        <taxon>Actinomycetota</taxon>
        <taxon>Actinomycetes</taxon>
        <taxon>Pseudonocardiales</taxon>
        <taxon>Pseudonocardiaceae</taxon>
        <taxon>Saccharothrix</taxon>
    </lineage>
</organism>
<dbReference type="Proteomes" id="UP001500416">
    <property type="component" value="Unassembled WGS sequence"/>
</dbReference>
<dbReference type="InterPro" id="IPR011990">
    <property type="entry name" value="TPR-like_helical_dom_sf"/>
</dbReference>
<proteinExistence type="predicted"/>
<dbReference type="SUPFAM" id="SSF48452">
    <property type="entry name" value="TPR-like"/>
    <property type="match status" value="1"/>
</dbReference>
<accession>A0ABN0SZR4</accession>
<evidence type="ECO:0000313" key="2">
    <source>
        <dbReference type="Proteomes" id="UP001500416"/>
    </source>
</evidence>
<protein>
    <submittedName>
        <fullName evidence="1">Uncharacterized protein</fullName>
    </submittedName>
</protein>
<comment type="caution">
    <text evidence="1">The sequence shown here is derived from an EMBL/GenBank/DDBJ whole genome shotgun (WGS) entry which is preliminary data.</text>
</comment>
<evidence type="ECO:0000313" key="1">
    <source>
        <dbReference type="EMBL" id="GAA0207638.1"/>
    </source>
</evidence>
<gene>
    <name evidence="1" type="ORF">GCM10010492_01510</name>
</gene>
<name>A0ABN0SZR4_9PSEU</name>
<keyword evidence="2" id="KW-1185">Reference proteome</keyword>
<dbReference type="RefSeq" id="WP_343931574.1">
    <property type="nucleotide sequence ID" value="NZ_BAAABU010000001.1"/>
</dbReference>
<dbReference type="Gene3D" id="1.25.40.10">
    <property type="entry name" value="Tetratricopeptide repeat domain"/>
    <property type="match status" value="1"/>
</dbReference>
<sequence>MVEQRRVPARIGVRDVVRLEEETERLRGMDYRRGGGACRDSVIVAAAWSDQLLSAKSTTAVRTRLLVALADLHNLAGWTCFDTGLEQAAARQWDRALTLAAEAGHDELVANIHYRSGRMRLHNARRREALEIFELGVAAARRARSRHATAILRANEAWAHAGLGDQGMAMIRLRQAHEEFDRTAAEDVPGWARFFDETDLSAITGVVHTELARTVDPAHTATAIPALGVAVEGYPERMARSRALSLIALTANHLLDGDFDQADAVGQRAVALASEVSSIRVADRLQPLRHLADRYRGDPHARVLAARIAAFTPAL</sequence>
<reference evidence="1 2" key="1">
    <citation type="journal article" date="2019" name="Int. J. Syst. Evol. Microbiol.">
        <title>The Global Catalogue of Microorganisms (GCM) 10K type strain sequencing project: providing services to taxonomists for standard genome sequencing and annotation.</title>
        <authorList>
            <consortium name="The Broad Institute Genomics Platform"/>
            <consortium name="The Broad Institute Genome Sequencing Center for Infectious Disease"/>
            <person name="Wu L."/>
            <person name="Ma J."/>
        </authorList>
    </citation>
    <scope>NUCLEOTIDE SEQUENCE [LARGE SCALE GENOMIC DNA]</scope>
    <source>
        <strain evidence="1 2">JCM 3380</strain>
    </source>
</reference>